<dbReference type="InterPro" id="IPR036457">
    <property type="entry name" value="PPM-type-like_dom_sf"/>
</dbReference>
<dbReference type="PANTHER" id="PTHR43156:SF2">
    <property type="entry name" value="STAGE II SPORULATION PROTEIN E"/>
    <property type="match status" value="1"/>
</dbReference>
<dbReference type="InterPro" id="IPR001932">
    <property type="entry name" value="PPM-type_phosphatase-like_dom"/>
</dbReference>
<evidence type="ECO:0000259" key="3">
    <source>
        <dbReference type="SMART" id="SM00331"/>
    </source>
</evidence>
<feature type="transmembrane region" description="Helical" evidence="2">
    <location>
        <begin position="23"/>
        <end position="44"/>
    </location>
</feature>
<organism evidence="4 5">
    <name type="scientific">Pseudomethylobacillus aquaticus</name>
    <dbReference type="NCBI Taxonomy" id="2676064"/>
    <lineage>
        <taxon>Bacteria</taxon>
        <taxon>Pseudomonadati</taxon>
        <taxon>Pseudomonadota</taxon>
        <taxon>Betaproteobacteria</taxon>
        <taxon>Nitrosomonadales</taxon>
        <taxon>Methylophilaceae</taxon>
        <taxon>Pseudomethylobacillus</taxon>
    </lineage>
</organism>
<dbReference type="EMBL" id="RJVP01000002">
    <property type="protein sequence ID" value="ROH86953.1"/>
    <property type="molecule type" value="Genomic_DNA"/>
</dbReference>
<proteinExistence type="predicted"/>
<keyword evidence="2" id="KW-1133">Transmembrane helix</keyword>
<dbReference type="SMART" id="SM00331">
    <property type="entry name" value="PP2C_SIG"/>
    <property type="match status" value="1"/>
</dbReference>
<accession>A0A3N0V2K5</accession>
<dbReference type="Pfam" id="PF07228">
    <property type="entry name" value="SpoIIE"/>
    <property type="match status" value="1"/>
</dbReference>
<sequence length="508" mass="57127">MAIQNLNSRLKSWFSQIDIETKVSMILIAPTLLSFAVLVGALLLKQSLNQSTQWVSHTEAVMLQIADSKFHFNNLSLYHLRYQLSAEQEYLKRYDRAYLGLNQSMVKLTTLMSDSQQQQGKLETLLQLIGDRTGSHRKLISLRGTLTPDEVIKAAQAKTLIFDDAEILGLFDGMLATEAALLQSRRASEHDYYLKLEAALIVLFIIIASSLLFADRFLRRDMRLKADLHASLSESHHKLQQELAEARNTLVALLPAPTTICNVRFEWFFEASNHVGGDIMDYFQVDEHRVMFYAVDVSGHGVTAAMHAFTVHNDMLASTAHIAELLAHFGDLSETATSFLTLYNSRYMRKTDTGEYFTMLFGIIDTRTGELALVQAGHPCPLLMSAGGRDIRCLGEGGFPIGLVEDASYEAVQLSLKRGDRLCVYSDGVTDCENAKHSVFGQQKLKSLFRIMHDQALDQCKQAIYEQVKNWRGLGQPFNDDVSCLILEFNGDSAPIQKLERDDIYVPR</sequence>
<dbReference type="Gene3D" id="3.60.40.10">
    <property type="entry name" value="PPM-type phosphatase domain"/>
    <property type="match status" value="1"/>
</dbReference>
<keyword evidence="1" id="KW-0378">Hydrolase</keyword>
<reference evidence="4 5" key="1">
    <citation type="submission" date="2018-10" db="EMBL/GenBank/DDBJ databases">
        <authorList>
            <person name="Chen W.-M."/>
        </authorList>
    </citation>
    <scope>NUCLEOTIDE SEQUENCE [LARGE SCALE GENOMIC DNA]</scope>
    <source>
        <strain evidence="4 5">H-5</strain>
    </source>
</reference>
<feature type="transmembrane region" description="Helical" evidence="2">
    <location>
        <begin position="192"/>
        <end position="214"/>
    </location>
</feature>
<dbReference type="Pfam" id="PF05227">
    <property type="entry name" value="CHASE3"/>
    <property type="match status" value="1"/>
</dbReference>
<gene>
    <name evidence="4" type="ORF">ED236_04420</name>
</gene>
<evidence type="ECO:0000313" key="5">
    <source>
        <dbReference type="Proteomes" id="UP000275137"/>
    </source>
</evidence>
<keyword evidence="2" id="KW-0472">Membrane</keyword>
<evidence type="ECO:0000313" key="4">
    <source>
        <dbReference type="EMBL" id="ROH86953.1"/>
    </source>
</evidence>
<keyword evidence="5" id="KW-1185">Reference proteome</keyword>
<dbReference type="PANTHER" id="PTHR43156">
    <property type="entry name" value="STAGE II SPORULATION PROTEIN E-RELATED"/>
    <property type="match status" value="1"/>
</dbReference>
<feature type="domain" description="PPM-type phosphatase" evidence="3">
    <location>
        <begin position="263"/>
        <end position="489"/>
    </location>
</feature>
<dbReference type="GO" id="GO:0016791">
    <property type="term" value="F:phosphatase activity"/>
    <property type="evidence" value="ECO:0007669"/>
    <property type="project" value="TreeGrafter"/>
</dbReference>
<comment type="caution">
    <text evidence="4">The sequence shown here is derived from an EMBL/GenBank/DDBJ whole genome shotgun (WGS) entry which is preliminary data.</text>
</comment>
<dbReference type="InterPro" id="IPR007891">
    <property type="entry name" value="CHASE3"/>
</dbReference>
<evidence type="ECO:0000256" key="2">
    <source>
        <dbReference type="SAM" id="Phobius"/>
    </source>
</evidence>
<dbReference type="AlphaFoldDB" id="A0A3N0V2K5"/>
<keyword evidence="2" id="KW-0812">Transmembrane</keyword>
<evidence type="ECO:0000256" key="1">
    <source>
        <dbReference type="ARBA" id="ARBA00022801"/>
    </source>
</evidence>
<dbReference type="InterPro" id="IPR052016">
    <property type="entry name" value="Bact_Sigma-Reg"/>
</dbReference>
<dbReference type="SUPFAM" id="SSF81606">
    <property type="entry name" value="PP2C-like"/>
    <property type="match status" value="1"/>
</dbReference>
<dbReference type="Proteomes" id="UP000275137">
    <property type="component" value="Unassembled WGS sequence"/>
</dbReference>
<dbReference type="RefSeq" id="WP_123236761.1">
    <property type="nucleotide sequence ID" value="NZ_RJVP01000002.1"/>
</dbReference>
<protein>
    <recommendedName>
        <fullName evidence="3">PPM-type phosphatase domain-containing protein</fullName>
    </recommendedName>
</protein>
<name>A0A3N0V2K5_9PROT</name>